<gene>
    <name evidence="2" type="ORF">PL9214640139</name>
</gene>
<dbReference type="PANTHER" id="PTHR36142:SF2">
    <property type="entry name" value="METALLO-HYDROLASE_OXIDOREDUCTASE SUPERFAMILY PROTEIN"/>
    <property type="match status" value="1"/>
</dbReference>
<dbReference type="EMBL" id="CZDF01000171">
    <property type="protein sequence ID" value="CUR34132.1"/>
    <property type="molecule type" value="Genomic_DNA"/>
</dbReference>
<proteinExistence type="predicted"/>
<reference evidence="3" key="1">
    <citation type="submission" date="2015-10" db="EMBL/GenBank/DDBJ databases">
        <authorList>
            <person name="Regsiter A."/>
            <person name="william w."/>
        </authorList>
    </citation>
    <scope>NUCLEOTIDE SEQUENCE [LARGE SCALE GENOMIC DNA]</scope>
</reference>
<protein>
    <recommendedName>
        <fullName evidence="1">Metallo-beta-lactamase domain-containing protein</fullName>
    </recommendedName>
</protein>
<evidence type="ECO:0000313" key="3">
    <source>
        <dbReference type="Proteomes" id="UP000184315"/>
    </source>
</evidence>
<dbReference type="Proteomes" id="UP000184315">
    <property type="component" value="Unassembled WGS sequence"/>
</dbReference>
<sequence>MIELTCMYFTWLDSNSWLLEISGKNVLIDPWLVGALTFGNMNWLFKGERRNPRPIPQKIDLILLSQGLEDHAHPETLKQLNKNIPVVGSPNAAKVVQELGYTQVRALEHGSTYCLENQIEIKALPGSPIGPTTLENAYLLKDLTTGNTVYYEPHGYHAPELKDMATIDVVITPLINISLPLVGPIIRGQQTALDLAKLVHPQVMLPTAEAGDVVYEGLLVSLLKASGNLEDFRSMLARENLSTRVLNPKPGERFEVSLEQRSVSVV</sequence>
<name>A0A1J1LQI6_9CYAN</name>
<dbReference type="InterPro" id="IPR001279">
    <property type="entry name" value="Metallo-B-lactamas"/>
</dbReference>
<accession>A0A1J1LQI6</accession>
<dbReference type="SMART" id="SM00849">
    <property type="entry name" value="Lactamase_B"/>
    <property type="match status" value="1"/>
</dbReference>
<dbReference type="Pfam" id="PF13483">
    <property type="entry name" value="Lactamase_B_3"/>
    <property type="match status" value="1"/>
</dbReference>
<dbReference type="InterPro" id="IPR036866">
    <property type="entry name" value="RibonucZ/Hydroxyglut_hydro"/>
</dbReference>
<dbReference type="PANTHER" id="PTHR36142">
    <property type="entry name" value="METALLO-HYDROLASE/OXIDOREDUCTASE SUPERFAMILY PROTEIN"/>
    <property type="match status" value="1"/>
</dbReference>
<dbReference type="STRING" id="671072.PL9214640139"/>
<keyword evidence="3" id="KW-1185">Reference proteome</keyword>
<feature type="domain" description="Metallo-beta-lactamase" evidence="1">
    <location>
        <begin position="13"/>
        <end position="186"/>
    </location>
</feature>
<dbReference type="SUPFAM" id="SSF56281">
    <property type="entry name" value="Metallo-hydrolase/oxidoreductase"/>
    <property type="match status" value="1"/>
</dbReference>
<dbReference type="AlphaFoldDB" id="A0A1J1LQI6"/>
<organism evidence="2 3">
    <name type="scientific">Planktothrix tepida PCC 9214</name>
    <dbReference type="NCBI Taxonomy" id="671072"/>
    <lineage>
        <taxon>Bacteria</taxon>
        <taxon>Bacillati</taxon>
        <taxon>Cyanobacteriota</taxon>
        <taxon>Cyanophyceae</taxon>
        <taxon>Oscillatoriophycideae</taxon>
        <taxon>Oscillatoriales</taxon>
        <taxon>Microcoleaceae</taxon>
        <taxon>Planktothrix</taxon>
    </lineage>
</organism>
<evidence type="ECO:0000259" key="1">
    <source>
        <dbReference type="SMART" id="SM00849"/>
    </source>
</evidence>
<dbReference type="Gene3D" id="3.60.15.10">
    <property type="entry name" value="Ribonuclease Z/Hydroxyacylglutathione hydrolase-like"/>
    <property type="match status" value="1"/>
</dbReference>
<evidence type="ECO:0000313" key="2">
    <source>
        <dbReference type="EMBL" id="CUR34132.1"/>
    </source>
</evidence>